<keyword evidence="3" id="KW-0808">Transferase</keyword>
<dbReference type="PANTHER" id="PTHR43065:SF46">
    <property type="entry name" value="C4-DICARBOXYLATE TRANSPORT SENSOR PROTEIN DCTB"/>
    <property type="match status" value="1"/>
</dbReference>
<accession>A0A081PIY6</accession>
<gene>
    <name evidence="10" type="ORF">N180_05425</name>
</gene>
<dbReference type="SMART" id="SM00387">
    <property type="entry name" value="HATPase_c"/>
    <property type="match status" value="1"/>
</dbReference>
<evidence type="ECO:0000256" key="5">
    <source>
        <dbReference type="ARBA" id="ARBA00022777"/>
    </source>
</evidence>
<comment type="caution">
    <text evidence="10">The sequence shown here is derived from an EMBL/GenBank/DDBJ whole genome shotgun (WGS) entry which is preliminary data.</text>
</comment>
<feature type="transmembrane region" description="Helical" evidence="8">
    <location>
        <begin position="33"/>
        <end position="54"/>
    </location>
</feature>
<keyword evidence="8" id="KW-0812">Transmembrane</keyword>
<dbReference type="PRINTS" id="PR00344">
    <property type="entry name" value="BCTRLSENSOR"/>
</dbReference>
<comment type="catalytic activity">
    <reaction evidence="1">
        <text>ATP + protein L-histidine = ADP + protein N-phospho-L-histidine.</text>
        <dbReference type="EC" id="2.7.13.3"/>
    </reaction>
</comment>
<evidence type="ECO:0000256" key="3">
    <source>
        <dbReference type="ARBA" id="ARBA00022679"/>
    </source>
</evidence>
<organism evidence="10 11">
    <name type="scientific">Pedobacter antarcticus 4BY</name>
    <dbReference type="NCBI Taxonomy" id="1358423"/>
    <lineage>
        <taxon>Bacteria</taxon>
        <taxon>Pseudomonadati</taxon>
        <taxon>Bacteroidota</taxon>
        <taxon>Sphingobacteriia</taxon>
        <taxon>Sphingobacteriales</taxon>
        <taxon>Sphingobacteriaceae</taxon>
        <taxon>Pedobacter</taxon>
    </lineage>
</organism>
<dbReference type="InterPro" id="IPR005467">
    <property type="entry name" value="His_kinase_dom"/>
</dbReference>
<dbReference type="InterPro" id="IPR003594">
    <property type="entry name" value="HATPase_dom"/>
</dbReference>
<proteinExistence type="predicted"/>
<dbReference type="Pfam" id="PF02518">
    <property type="entry name" value="HATPase_c"/>
    <property type="match status" value="1"/>
</dbReference>
<evidence type="ECO:0000259" key="9">
    <source>
        <dbReference type="PROSITE" id="PS50109"/>
    </source>
</evidence>
<keyword evidence="8" id="KW-1133">Transmembrane helix</keyword>
<dbReference type="RefSeq" id="WP_037439432.1">
    <property type="nucleotide sequence ID" value="NZ_JNFF01000033.1"/>
</dbReference>
<reference evidence="10 11" key="1">
    <citation type="journal article" date="1992" name="Int. J. Syst. Bacteriol.">
        <title>Sphingobacterium antarcticus sp. nov. a Psychrotrophic Bacterium from the Soils of Schirmacher Oasis, Antarctica.</title>
        <authorList>
            <person name="Shivaji S."/>
            <person name="Ray M.K."/>
            <person name="Rao N.S."/>
            <person name="Saiserr L."/>
            <person name="Jagannadham M.V."/>
            <person name="Kumar G.S."/>
            <person name="Reddy G."/>
            <person name="Bhargava P.M."/>
        </authorList>
    </citation>
    <scope>NUCLEOTIDE SEQUENCE [LARGE SCALE GENOMIC DNA]</scope>
    <source>
        <strain evidence="10 11">4BY</strain>
    </source>
</reference>
<dbReference type="PROSITE" id="PS50109">
    <property type="entry name" value="HIS_KIN"/>
    <property type="match status" value="1"/>
</dbReference>
<evidence type="ECO:0000256" key="2">
    <source>
        <dbReference type="ARBA" id="ARBA00012438"/>
    </source>
</evidence>
<name>A0A081PIY6_9SPHI</name>
<dbReference type="GO" id="GO:0004673">
    <property type="term" value="F:protein histidine kinase activity"/>
    <property type="evidence" value="ECO:0007669"/>
    <property type="project" value="UniProtKB-EC"/>
</dbReference>
<evidence type="ECO:0000256" key="1">
    <source>
        <dbReference type="ARBA" id="ARBA00000085"/>
    </source>
</evidence>
<evidence type="ECO:0000313" key="10">
    <source>
        <dbReference type="EMBL" id="KEQ30659.1"/>
    </source>
</evidence>
<evidence type="ECO:0000256" key="8">
    <source>
        <dbReference type="SAM" id="Phobius"/>
    </source>
</evidence>
<evidence type="ECO:0000256" key="6">
    <source>
        <dbReference type="ARBA" id="ARBA00022840"/>
    </source>
</evidence>
<feature type="transmembrane region" description="Helical" evidence="8">
    <location>
        <begin position="7"/>
        <end position="27"/>
    </location>
</feature>
<dbReference type="OrthoDB" id="1931120at2"/>
<keyword evidence="8" id="KW-0472">Membrane</keyword>
<dbReference type="InterPro" id="IPR004358">
    <property type="entry name" value="Sig_transdc_His_kin-like_C"/>
</dbReference>
<dbReference type="Proteomes" id="UP000028007">
    <property type="component" value="Unassembled WGS sequence"/>
</dbReference>
<evidence type="ECO:0000313" key="11">
    <source>
        <dbReference type="Proteomes" id="UP000028007"/>
    </source>
</evidence>
<sequence>MFYQRFTFRVIAGLLLINLCVILLIYLVITTRFWFTITGLAIFTTLMVYTLYGYMNQLNQDIKRFRTAVNTRDHTLAFSKKAARSSFPELYVTFEEILRSQKNIQLEQDAFFQLTQTILQQIPAGIIVLKENQQDEKPVEISLLNTAAADLLQTPSYTYWHRLAERNPEFAAEVEAVRQGGKRFVALTVADKKVQLSLEVVPLQLYQHNYSIIYFQNIKDEIESKESEAWNRLVGVISHEILNSITPISSLSDTVNSLIADKQSLNAEDLEDIRPAIQTIRRRSEGLLDFVKDYRLIAELPAPDLKPLAVGETLQHIKVLMHPFAAGKQIRLQIEQTSAKITFSADLKLVEQALINLVTNSIHALEGIKDPHILIDYKLEGRKVYITVTDNGKGITAEHMDKIFVPFFSTRNQGSGIGLTITRNIMKMHSGTLEVSSIPFQQTSFTLVFNAIEWKSVN</sequence>
<dbReference type="Gene3D" id="1.10.287.130">
    <property type="match status" value="1"/>
</dbReference>
<dbReference type="GO" id="GO:0005524">
    <property type="term" value="F:ATP binding"/>
    <property type="evidence" value="ECO:0007669"/>
    <property type="project" value="UniProtKB-KW"/>
</dbReference>
<dbReference type="PANTHER" id="PTHR43065">
    <property type="entry name" value="SENSOR HISTIDINE KINASE"/>
    <property type="match status" value="1"/>
</dbReference>
<evidence type="ECO:0000256" key="7">
    <source>
        <dbReference type="ARBA" id="ARBA00023012"/>
    </source>
</evidence>
<protein>
    <recommendedName>
        <fullName evidence="2">histidine kinase</fullName>
        <ecNumber evidence="2">2.7.13.3</ecNumber>
    </recommendedName>
</protein>
<keyword evidence="7" id="KW-0902">Two-component regulatory system</keyword>
<keyword evidence="6" id="KW-0067">ATP-binding</keyword>
<keyword evidence="11" id="KW-1185">Reference proteome</keyword>
<dbReference type="EC" id="2.7.13.3" evidence="2"/>
<evidence type="ECO:0000256" key="4">
    <source>
        <dbReference type="ARBA" id="ARBA00022741"/>
    </source>
</evidence>
<dbReference type="SUPFAM" id="SSF55874">
    <property type="entry name" value="ATPase domain of HSP90 chaperone/DNA topoisomerase II/histidine kinase"/>
    <property type="match status" value="1"/>
</dbReference>
<dbReference type="Gene3D" id="3.30.565.10">
    <property type="entry name" value="Histidine kinase-like ATPase, C-terminal domain"/>
    <property type="match status" value="1"/>
</dbReference>
<dbReference type="eggNOG" id="COG5000">
    <property type="taxonomic scope" value="Bacteria"/>
</dbReference>
<dbReference type="GO" id="GO:0000160">
    <property type="term" value="P:phosphorelay signal transduction system"/>
    <property type="evidence" value="ECO:0007669"/>
    <property type="project" value="UniProtKB-KW"/>
</dbReference>
<dbReference type="AlphaFoldDB" id="A0A081PIY6"/>
<dbReference type="EMBL" id="JNFF01000033">
    <property type="protein sequence ID" value="KEQ30659.1"/>
    <property type="molecule type" value="Genomic_DNA"/>
</dbReference>
<dbReference type="InterPro" id="IPR036890">
    <property type="entry name" value="HATPase_C_sf"/>
</dbReference>
<feature type="domain" description="Histidine kinase" evidence="9">
    <location>
        <begin position="236"/>
        <end position="453"/>
    </location>
</feature>
<keyword evidence="4" id="KW-0547">Nucleotide-binding</keyword>
<keyword evidence="5" id="KW-0418">Kinase</keyword>